<evidence type="ECO:0000313" key="3">
    <source>
        <dbReference type="Proteomes" id="UP000737018"/>
    </source>
</evidence>
<name>A0A8J4QKR1_9ROSI</name>
<feature type="region of interest" description="Disordered" evidence="1">
    <location>
        <begin position="1"/>
        <end position="20"/>
    </location>
</feature>
<evidence type="ECO:0000256" key="1">
    <source>
        <dbReference type="SAM" id="MobiDB-lite"/>
    </source>
</evidence>
<sequence length="93" mass="10127">MEEPSPTRRRTQHLGKATGQVTPKIQEAKTMSHMLKNEGGAATKPTMLLPSESVSGQAPSPLPAQVPAALYWTPSPIRHGVKFLRLTIALWKS</sequence>
<reference evidence="2" key="1">
    <citation type="submission" date="2020-03" db="EMBL/GenBank/DDBJ databases">
        <title>Castanea mollissima Vanexum genome sequencing.</title>
        <authorList>
            <person name="Staton M."/>
        </authorList>
    </citation>
    <scope>NUCLEOTIDE SEQUENCE</scope>
    <source>
        <tissue evidence="2">Leaf</tissue>
    </source>
</reference>
<evidence type="ECO:0000313" key="2">
    <source>
        <dbReference type="EMBL" id="KAF3953676.1"/>
    </source>
</evidence>
<dbReference type="EMBL" id="JRKL02003979">
    <property type="protein sequence ID" value="KAF3953676.1"/>
    <property type="molecule type" value="Genomic_DNA"/>
</dbReference>
<dbReference type="AlphaFoldDB" id="A0A8J4QKR1"/>
<keyword evidence="3" id="KW-1185">Reference proteome</keyword>
<organism evidence="2 3">
    <name type="scientific">Castanea mollissima</name>
    <name type="common">Chinese chestnut</name>
    <dbReference type="NCBI Taxonomy" id="60419"/>
    <lineage>
        <taxon>Eukaryota</taxon>
        <taxon>Viridiplantae</taxon>
        <taxon>Streptophyta</taxon>
        <taxon>Embryophyta</taxon>
        <taxon>Tracheophyta</taxon>
        <taxon>Spermatophyta</taxon>
        <taxon>Magnoliopsida</taxon>
        <taxon>eudicotyledons</taxon>
        <taxon>Gunneridae</taxon>
        <taxon>Pentapetalae</taxon>
        <taxon>rosids</taxon>
        <taxon>fabids</taxon>
        <taxon>Fagales</taxon>
        <taxon>Fagaceae</taxon>
        <taxon>Castanea</taxon>
    </lineage>
</organism>
<gene>
    <name evidence="2" type="ORF">CMV_020904</name>
</gene>
<proteinExistence type="predicted"/>
<comment type="caution">
    <text evidence="2">The sequence shown here is derived from an EMBL/GenBank/DDBJ whole genome shotgun (WGS) entry which is preliminary data.</text>
</comment>
<accession>A0A8J4QKR1</accession>
<dbReference type="Proteomes" id="UP000737018">
    <property type="component" value="Unassembled WGS sequence"/>
</dbReference>
<protein>
    <submittedName>
        <fullName evidence="2">Uncharacterized protein</fullName>
    </submittedName>
</protein>